<keyword evidence="2" id="KW-1185">Reference proteome</keyword>
<dbReference type="EMBL" id="JAJVCZ030000001">
    <property type="protein sequence ID" value="KAL0264866.1"/>
    <property type="molecule type" value="Genomic_DNA"/>
</dbReference>
<name>A0ABR3CVF1_9PEZI</name>
<proteinExistence type="predicted"/>
<evidence type="ECO:0000313" key="1">
    <source>
        <dbReference type="EMBL" id="KAL0264866.1"/>
    </source>
</evidence>
<accession>A0ABR3CVF1</accession>
<sequence>MPMNSTSRKNWSRWLGLTALECSSRESSTMHQEERNSTHDEAIEVFVLYVSKFAQRANRSVLEMA</sequence>
<protein>
    <submittedName>
        <fullName evidence="1">Uncharacterized protein</fullName>
    </submittedName>
</protein>
<evidence type="ECO:0000313" key="2">
    <source>
        <dbReference type="Proteomes" id="UP001430584"/>
    </source>
</evidence>
<gene>
    <name evidence="1" type="ORF">SLS55_000819</name>
</gene>
<dbReference type="GeneID" id="92004904"/>
<dbReference type="Proteomes" id="UP001430584">
    <property type="component" value="Unassembled WGS sequence"/>
</dbReference>
<dbReference type="RefSeq" id="XP_066637606.1">
    <property type="nucleotide sequence ID" value="XM_066772327.1"/>
</dbReference>
<reference evidence="1 2" key="1">
    <citation type="submission" date="2024-02" db="EMBL/GenBank/DDBJ databases">
        <title>De novo assembly and annotation of 12 fungi associated with fruit tree decline syndrome in Ontario, Canada.</title>
        <authorList>
            <person name="Sulman M."/>
            <person name="Ellouze W."/>
            <person name="Ilyukhin E."/>
        </authorList>
    </citation>
    <scope>NUCLEOTIDE SEQUENCE [LARGE SCALE GENOMIC DNA]</scope>
    <source>
        <strain evidence="1 2">FDS-637</strain>
    </source>
</reference>
<organism evidence="1 2">
    <name type="scientific">Diplodia seriata</name>
    <dbReference type="NCBI Taxonomy" id="420778"/>
    <lineage>
        <taxon>Eukaryota</taxon>
        <taxon>Fungi</taxon>
        <taxon>Dikarya</taxon>
        <taxon>Ascomycota</taxon>
        <taxon>Pezizomycotina</taxon>
        <taxon>Dothideomycetes</taxon>
        <taxon>Dothideomycetes incertae sedis</taxon>
        <taxon>Botryosphaeriales</taxon>
        <taxon>Botryosphaeriaceae</taxon>
        <taxon>Diplodia</taxon>
    </lineage>
</organism>
<comment type="caution">
    <text evidence="1">The sequence shown here is derived from an EMBL/GenBank/DDBJ whole genome shotgun (WGS) entry which is preliminary data.</text>
</comment>